<dbReference type="VEuPathDB" id="TriTrypDB:LPAL13_220008000"/>
<feature type="region of interest" description="Disordered" evidence="1">
    <location>
        <begin position="501"/>
        <end position="561"/>
    </location>
</feature>
<dbReference type="AlphaFoldDB" id="A0A088RSV6"/>
<dbReference type="KEGG" id="lpan:LPMP_220300"/>
<dbReference type="eggNOG" id="ENOG502RXDC">
    <property type="taxonomic scope" value="Eukaryota"/>
</dbReference>
<dbReference type="GeneID" id="22575076"/>
<protein>
    <submittedName>
        <fullName evidence="2">Uncharacterized protein</fullName>
    </submittedName>
</protein>
<evidence type="ECO:0000313" key="3">
    <source>
        <dbReference type="Proteomes" id="UP000063063"/>
    </source>
</evidence>
<dbReference type="OrthoDB" id="271793at2759"/>
<dbReference type="VEuPathDB" id="TriTrypDB:LPMP_220300"/>
<evidence type="ECO:0000313" key="2">
    <source>
        <dbReference type="EMBL" id="AIN98324.1"/>
    </source>
</evidence>
<feature type="compositionally biased region" description="Basic and acidic residues" evidence="1">
    <location>
        <begin position="17"/>
        <end position="26"/>
    </location>
</feature>
<sequence length="561" mass="60933">MTPKPKTGSKASPTPVEAERGCGEDHATAPVVEAAEVATERAPTAGAAEPAAPVPVVGSTTEMYSQLQGILSVDGNLVNHYLPQVLQLVQAAESAETPILLRVKFLEFVGQHVTAVRDNNALRKIVTSLVKIVGGADNTPQLLTAAVQAFAGLGPVSVVDKNWEYLAREGADVLMQVMVDRDAFPESVCQAASKSLDSLTSSAFRSVLAKLLHWLSLDREEDDEVQVQKERHMALTRLTRLVMAPSYRKHWTEETQLYAEPLLQRVLSTVDAREFAQLARVTAHLPINHDKGNLPLLDWYVKTHRLSDDRHVEAVAIIGRFVASSVEYDLYPALEAAGITSRDIDASSNRSVDVAKVVLLASRIATAEAAEKLYPYVYGQVVSMMSDMRGTLTAANLITVEVFLFAAVALARKRSAEALQQLNDTSFNASATAAAQAAADMYKQVVFAVKKAAQSKEADATDANAVASLNNIKTITEAFAAKRLPLGEIKESWMRATNSIPVAKRNREDSHGTMPPVLGVQSLSRAAKKCSTSQKAPDRKRAREDHKSHNSDRLSRRGGRR</sequence>
<dbReference type="RefSeq" id="XP_010699031.1">
    <property type="nucleotide sequence ID" value="XM_010700729.1"/>
</dbReference>
<keyword evidence="3" id="KW-1185">Reference proteome</keyword>
<feature type="region of interest" description="Disordered" evidence="1">
    <location>
        <begin position="1"/>
        <end position="26"/>
    </location>
</feature>
<organism evidence="2 3">
    <name type="scientific">Leishmania panamensis</name>
    <dbReference type="NCBI Taxonomy" id="5679"/>
    <lineage>
        <taxon>Eukaryota</taxon>
        <taxon>Discoba</taxon>
        <taxon>Euglenozoa</taxon>
        <taxon>Kinetoplastea</taxon>
        <taxon>Metakinetoplastina</taxon>
        <taxon>Trypanosomatida</taxon>
        <taxon>Trypanosomatidae</taxon>
        <taxon>Leishmaniinae</taxon>
        <taxon>Leishmania</taxon>
        <taxon>Leishmania guyanensis species complex</taxon>
    </lineage>
</organism>
<accession>A0A088RSV6</accession>
<dbReference type="EMBL" id="CP009391">
    <property type="protein sequence ID" value="AIN98324.1"/>
    <property type="molecule type" value="Genomic_DNA"/>
</dbReference>
<name>A0A088RSV6_LEIPA</name>
<proteinExistence type="predicted"/>
<feature type="compositionally biased region" description="Basic and acidic residues" evidence="1">
    <location>
        <begin position="536"/>
        <end position="555"/>
    </location>
</feature>
<reference evidence="2 3" key="1">
    <citation type="journal article" date="2015" name="Sci. Rep.">
        <title>The genome of Leishmania panamensis: insights into genomics of the L. (Viannia) subgenus.</title>
        <authorList>
            <person name="Llanes A."/>
            <person name="Restrepo C.M."/>
            <person name="Vecchio G.D."/>
            <person name="Anguizola F.J."/>
            <person name="Lleonart R."/>
        </authorList>
    </citation>
    <scope>NUCLEOTIDE SEQUENCE [LARGE SCALE GENOMIC DNA]</scope>
    <source>
        <strain evidence="2 3">MHOM/PA/94/PSC-1</strain>
    </source>
</reference>
<evidence type="ECO:0000256" key="1">
    <source>
        <dbReference type="SAM" id="MobiDB-lite"/>
    </source>
</evidence>
<gene>
    <name evidence="2" type="ORF">LPMP_220300</name>
</gene>
<dbReference type="Proteomes" id="UP000063063">
    <property type="component" value="Chromosome 22"/>
</dbReference>